<dbReference type="SMART" id="SM00228">
    <property type="entry name" value="PDZ"/>
    <property type="match status" value="2"/>
</dbReference>
<feature type="region of interest" description="Disordered" evidence="1">
    <location>
        <begin position="1"/>
        <end position="54"/>
    </location>
</feature>
<dbReference type="Pfam" id="PF00595">
    <property type="entry name" value="PDZ"/>
    <property type="match status" value="2"/>
</dbReference>
<feature type="domain" description="PDZ" evidence="2">
    <location>
        <begin position="360"/>
        <end position="443"/>
    </location>
</feature>
<dbReference type="PANTHER" id="PTHR11324:SF16">
    <property type="entry name" value="PDZ DOMAIN-CONTAINING PROTEIN 2"/>
    <property type="match status" value="1"/>
</dbReference>
<gene>
    <name evidence="3" type="primary">PDZD2_0</name>
    <name evidence="5" type="synonym">LOC112694125</name>
    <name evidence="3" type="ORF">g.3614</name>
</gene>
<evidence type="ECO:0000313" key="5">
    <source>
        <dbReference type="RefSeq" id="XP_025425292.1"/>
    </source>
</evidence>
<reference evidence="5" key="2">
    <citation type="submission" date="2025-04" db="UniProtKB">
        <authorList>
            <consortium name="RefSeq"/>
        </authorList>
    </citation>
    <scope>IDENTIFICATION</scope>
    <source>
        <tissue evidence="5">Whole body</tissue>
    </source>
</reference>
<dbReference type="CDD" id="cd00136">
    <property type="entry name" value="PDZ_canonical"/>
    <property type="match status" value="1"/>
</dbReference>
<protein>
    <submittedName>
        <fullName evidence="3 5">PDZ domain-containing protein 2</fullName>
    </submittedName>
</protein>
<name>A0A2S2QN77_9HEMI</name>
<proteinExistence type="predicted"/>
<dbReference type="Gene3D" id="2.30.42.10">
    <property type="match status" value="2"/>
</dbReference>
<dbReference type="EMBL" id="GGMS01010026">
    <property type="protein sequence ID" value="MBY79229.1"/>
    <property type="molecule type" value="Transcribed_RNA"/>
</dbReference>
<evidence type="ECO:0000313" key="4">
    <source>
        <dbReference type="Proteomes" id="UP000694846"/>
    </source>
</evidence>
<dbReference type="AlphaFoldDB" id="A0A2S2QN77"/>
<keyword evidence="4" id="KW-1185">Reference proteome</keyword>
<accession>A0A2S2QN77</accession>
<sequence length="638" mass="72763">MRLFKRRCSDPSPQLVSLSPIEQDHRDVSPGYMTPKGCTTPENGSPKPHKKSLATWGKKVGRKWDQLKRSDSSEILQVSPNRRRQWSPSSKANIKNQDIEMHQHYIDKLHNNQNKRLSRIESIRSIEEPQTQVENGEDWLKDKCQKGLEDLYAMENVSKLKIIPCQITPIQRTRLPIDIDENPLEEQCILEYLLSNKKLLGLEQSIDKLQSLSYDELLKIYNKVTNRVNDSCNIKNRRRRHTSFGETLMINKIDEKNRVVIKADESGYESDSTRNGGDSPRGSIKSQSSVDNDEFSRKNVRVGLRRGEVKDLQVGSNVETSSLMCDECKKPEQNMSLYQRFLLKKSSCVNPNDKHSEIKTIRFNKRLGEDVGVNVEYQDISSRSRTLFITALSGPAARDGRLCIQDEIIKINGTRVKGLRRQDVESILRSSKYNIEFVVSRTKCQPTPKPEQVILIKKPPTVPKYPVKLEEMHEAIYTRQSSLPEIKLEEKPKMTGMRKFSVHLDQTRPKNTQIPRLPRPRSLSISLTTIIFHKGPGYKSLGFSIVGGIDSPKGSMGIFVKTIFPLGQAAESKLLKEGDEIISVNGKSMEGFKHSEAIALFKEVKCGQIVLQVGRRDLIKRNNKSKSCDELDKVVKDR</sequence>
<dbReference type="PANTHER" id="PTHR11324">
    <property type="entry name" value="IL16-RELATED"/>
    <property type="match status" value="1"/>
</dbReference>
<dbReference type="InterPro" id="IPR001478">
    <property type="entry name" value="PDZ"/>
</dbReference>
<feature type="domain" description="PDZ" evidence="2">
    <location>
        <begin position="529"/>
        <end position="603"/>
    </location>
</feature>
<feature type="region of interest" description="Disordered" evidence="1">
    <location>
        <begin position="264"/>
        <end position="297"/>
    </location>
</feature>
<evidence type="ECO:0000259" key="2">
    <source>
        <dbReference type="PROSITE" id="PS50106"/>
    </source>
</evidence>
<reference evidence="3" key="1">
    <citation type="submission" date="2018-04" db="EMBL/GenBank/DDBJ databases">
        <title>Transcriptome assembly of Sipha flava.</title>
        <authorList>
            <person name="Scully E.D."/>
            <person name="Geib S.M."/>
            <person name="Palmer N.A."/>
            <person name="Koch K."/>
            <person name="Bradshaw J."/>
            <person name="Heng-Moss T."/>
            <person name="Sarath G."/>
        </authorList>
    </citation>
    <scope>NUCLEOTIDE SEQUENCE</scope>
</reference>
<dbReference type="OrthoDB" id="6022711at2759"/>
<dbReference type="PROSITE" id="PS50106">
    <property type="entry name" value="PDZ"/>
    <property type="match status" value="2"/>
</dbReference>
<dbReference type="Proteomes" id="UP000694846">
    <property type="component" value="Unplaced"/>
</dbReference>
<organism evidence="3">
    <name type="scientific">Sipha flava</name>
    <name type="common">yellow sugarcane aphid</name>
    <dbReference type="NCBI Taxonomy" id="143950"/>
    <lineage>
        <taxon>Eukaryota</taxon>
        <taxon>Metazoa</taxon>
        <taxon>Ecdysozoa</taxon>
        <taxon>Arthropoda</taxon>
        <taxon>Hexapoda</taxon>
        <taxon>Insecta</taxon>
        <taxon>Pterygota</taxon>
        <taxon>Neoptera</taxon>
        <taxon>Paraneoptera</taxon>
        <taxon>Hemiptera</taxon>
        <taxon>Sternorrhyncha</taxon>
        <taxon>Aphidomorpha</taxon>
        <taxon>Aphidoidea</taxon>
        <taxon>Aphididae</taxon>
        <taxon>Sipha</taxon>
    </lineage>
</organism>
<evidence type="ECO:0000256" key="1">
    <source>
        <dbReference type="SAM" id="MobiDB-lite"/>
    </source>
</evidence>
<dbReference type="SUPFAM" id="SSF50156">
    <property type="entry name" value="PDZ domain-like"/>
    <property type="match status" value="2"/>
</dbReference>
<dbReference type="CDD" id="cd06759">
    <property type="entry name" value="PDZ3_PDZD2-PDZ1_hPro-IL-16-like"/>
    <property type="match status" value="1"/>
</dbReference>
<dbReference type="RefSeq" id="XP_025425292.1">
    <property type="nucleotide sequence ID" value="XM_025569507.1"/>
</dbReference>
<evidence type="ECO:0000313" key="3">
    <source>
        <dbReference type="EMBL" id="MBY79229.1"/>
    </source>
</evidence>
<dbReference type="InterPro" id="IPR036034">
    <property type="entry name" value="PDZ_sf"/>
</dbReference>